<protein>
    <submittedName>
        <fullName evidence="1">Uncharacterized protein</fullName>
    </submittedName>
</protein>
<sequence length="195" mass="21377">MMLREPVSQLVWSSAMQMVMLCGSLCAKKALPLEIRSPSSLIMVCEPYDTSIMGWVMASGEICWAVGDSIHSCGGHSMQKAFSIGPVSMRVGSKVRTPFSSRSARFCVSSSPDRSGLVLGGIGSGNHLYGIHLVMSEAVSTHLKGFRHPAVLWRETQFSQVQDPVRLWVALKGIWASAHASLTLVTLWWSQMHWA</sequence>
<reference evidence="1 2" key="1">
    <citation type="submission" date="2014-04" db="EMBL/GenBank/DDBJ databases">
        <authorList>
            <consortium name="DOE Joint Genome Institute"/>
            <person name="Kuo A."/>
            <person name="Kohler A."/>
            <person name="Costa M.D."/>
            <person name="Nagy L.G."/>
            <person name="Floudas D."/>
            <person name="Copeland A."/>
            <person name="Barry K.W."/>
            <person name="Cichocki N."/>
            <person name="Veneault-Fourrey C."/>
            <person name="LaButti K."/>
            <person name="Lindquist E.A."/>
            <person name="Lipzen A."/>
            <person name="Lundell T."/>
            <person name="Morin E."/>
            <person name="Murat C."/>
            <person name="Sun H."/>
            <person name="Tunlid A."/>
            <person name="Henrissat B."/>
            <person name="Grigoriev I.V."/>
            <person name="Hibbett D.S."/>
            <person name="Martin F."/>
            <person name="Nordberg H.P."/>
            <person name="Cantor M.N."/>
            <person name="Hua S.X."/>
        </authorList>
    </citation>
    <scope>NUCLEOTIDE SEQUENCE [LARGE SCALE GENOMIC DNA]</scope>
    <source>
        <strain evidence="1 2">Marx 270</strain>
    </source>
</reference>
<dbReference type="Proteomes" id="UP000054217">
    <property type="component" value="Unassembled WGS sequence"/>
</dbReference>
<dbReference type="InParanoid" id="A0A0C3PXP8"/>
<accession>A0A0C3PXP8</accession>
<evidence type="ECO:0000313" key="2">
    <source>
        <dbReference type="Proteomes" id="UP000054217"/>
    </source>
</evidence>
<dbReference type="AlphaFoldDB" id="A0A0C3PXP8"/>
<keyword evidence="2" id="KW-1185">Reference proteome</keyword>
<reference evidence="2" key="2">
    <citation type="submission" date="2015-01" db="EMBL/GenBank/DDBJ databases">
        <title>Evolutionary Origins and Diversification of the Mycorrhizal Mutualists.</title>
        <authorList>
            <consortium name="DOE Joint Genome Institute"/>
            <consortium name="Mycorrhizal Genomics Consortium"/>
            <person name="Kohler A."/>
            <person name="Kuo A."/>
            <person name="Nagy L.G."/>
            <person name="Floudas D."/>
            <person name="Copeland A."/>
            <person name="Barry K.W."/>
            <person name="Cichocki N."/>
            <person name="Veneault-Fourrey C."/>
            <person name="LaButti K."/>
            <person name="Lindquist E.A."/>
            <person name="Lipzen A."/>
            <person name="Lundell T."/>
            <person name="Morin E."/>
            <person name="Murat C."/>
            <person name="Riley R."/>
            <person name="Ohm R."/>
            <person name="Sun H."/>
            <person name="Tunlid A."/>
            <person name="Henrissat B."/>
            <person name="Grigoriev I.V."/>
            <person name="Hibbett D.S."/>
            <person name="Martin F."/>
        </authorList>
    </citation>
    <scope>NUCLEOTIDE SEQUENCE [LARGE SCALE GENOMIC DNA]</scope>
    <source>
        <strain evidence="2">Marx 270</strain>
    </source>
</reference>
<organism evidence="1 2">
    <name type="scientific">Pisolithus tinctorius Marx 270</name>
    <dbReference type="NCBI Taxonomy" id="870435"/>
    <lineage>
        <taxon>Eukaryota</taxon>
        <taxon>Fungi</taxon>
        <taxon>Dikarya</taxon>
        <taxon>Basidiomycota</taxon>
        <taxon>Agaricomycotina</taxon>
        <taxon>Agaricomycetes</taxon>
        <taxon>Agaricomycetidae</taxon>
        <taxon>Boletales</taxon>
        <taxon>Sclerodermatineae</taxon>
        <taxon>Pisolithaceae</taxon>
        <taxon>Pisolithus</taxon>
    </lineage>
</organism>
<gene>
    <name evidence="1" type="ORF">M404DRAFT_943490</name>
</gene>
<proteinExistence type="predicted"/>
<dbReference type="EMBL" id="KN831945">
    <property type="protein sequence ID" value="KIO13784.1"/>
    <property type="molecule type" value="Genomic_DNA"/>
</dbReference>
<evidence type="ECO:0000313" key="1">
    <source>
        <dbReference type="EMBL" id="KIO13784.1"/>
    </source>
</evidence>
<dbReference type="HOGENOM" id="CLU_1396865_0_0_1"/>
<name>A0A0C3PXP8_PISTI</name>